<comment type="subcellular location">
    <subcellularLocation>
        <location evidence="4 14">Cytoplasm</location>
    </subcellularLocation>
</comment>
<dbReference type="GO" id="GO:0032299">
    <property type="term" value="C:ribonuclease H2 complex"/>
    <property type="evidence" value="ECO:0007669"/>
    <property type="project" value="TreeGrafter"/>
</dbReference>
<evidence type="ECO:0000256" key="7">
    <source>
        <dbReference type="ARBA" id="ARBA00019179"/>
    </source>
</evidence>
<sequence length="222" mass="23422">MAAAAPTLEWERELAAQGYFAVAGCDEVGRGSLAGPVSVGVVIIHPDTARELPGVKDSKLLRVSVREALVPAIIDWAAASAVGHAQAPEIDALGLVSALRLAGSRAMAQAAVTVIPDFVILDGNQDWLSAPEQDLFSHSHEAEAAVAPWRIQTRIKADMTCLSVAAASVLAKVERDGIMTGLAQEFPAFGWDSNMGYGTVAHKAAIASEGPTDHHRKTWRLL</sequence>
<dbReference type="CDD" id="cd07182">
    <property type="entry name" value="RNase_HII_bacteria_HII_like"/>
    <property type="match status" value="1"/>
</dbReference>
<evidence type="ECO:0000256" key="12">
    <source>
        <dbReference type="ARBA" id="ARBA00022801"/>
    </source>
</evidence>
<keyword evidence="13 14" id="KW-0464">Manganese</keyword>
<dbReference type="Proteomes" id="UP000246303">
    <property type="component" value="Unassembled WGS sequence"/>
</dbReference>
<dbReference type="InterPro" id="IPR001352">
    <property type="entry name" value="RNase_HII/HIII"/>
</dbReference>
<evidence type="ECO:0000256" key="1">
    <source>
        <dbReference type="ARBA" id="ARBA00000077"/>
    </source>
</evidence>
<name>A0A2V3DMW0_9MICC</name>
<dbReference type="NCBIfam" id="NF000595">
    <property type="entry name" value="PRK00015.1-3"/>
    <property type="match status" value="1"/>
</dbReference>
<evidence type="ECO:0000256" key="9">
    <source>
        <dbReference type="ARBA" id="ARBA00022722"/>
    </source>
</evidence>
<dbReference type="EC" id="3.1.26.4" evidence="6 14"/>
<dbReference type="InterPro" id="IPR022898">
    <property type="entry name" value="RNase_HII"/>
</dbReference>
<dbReference type="RefSeq" id="WP_110107362.1">
    <property type="nucleotide sequence ID" value="NZ_JACBZZ010000001.1"/>
</dbReference>
<evidence type="ECO:0000256" key="10">
    <source>
        <dbReference type="ARBA" id="ARBA00022723"/>
    </source>
</evidence>
<evidence type="ECO:0000313" key="19">
    <source>
        <dbReference type="Proteomes" id="UP000246303"/>
    </source>
</evidence>
<protein>
    <recommendedName>
        <fullName evidence="7 14">Ribonuclease HII</fullName>
        <shortName evidence="14">RNase HII</shortName>
        <ecNumber evidence="6 14">3.1.26.4</ecNumber>
    </recommendedName>
</protein>
<feature type="binding site" evidence="14 15">
    <location>
        <position position="27"/>
    </location>
    <ligand>
        <name>a divalent metal cation</name>
        <dbReference type="ChEBI" id="CHEBI:60240"/>
    </ligand>
</feature>
<evidence type="ECO:0000256" key="2">
    <source>
        <dbReference type="ARBA" id="ARBA00001946"/>
    </source>
</evidence>
<gene>
    <name evidence="14" type="primary">rnhB</name>
    <name evidence="18" type="ORF">CVS29_16090</name>
</gene>
<evidence type="ECO:0000256" key="5">
    <source>
        <dbReference type="ARBA" id="ARBA00007383"/>
    </source>
</evidence>
<dbReference type="PANTHER" id="PTHR10954">
    <property type="entry name" value="RIBONUCLEASE H2 SUBUNIT A"/>
    <property type="match status" value="1"/>
</dbReference>
<comment type="cofactor">
    <cofactor evidence="14 15">
        <name>Mn(2+)</name>
        <dbReference type="ChEBI" id="CHEBI:29035"/>
    </cofactor>
    <cofactor evidence="14 15">
        <name>Mg(2+)</name>
        <dbReference type="ChEBI" id="CHEBI:18420"/>
    </cofactor>
    <text evidence="14 15">Manganese or magnesium. Binds 1 divalent metal ion per monomer in the absence of substrate. May bind a second metal ion after substrate binding.</text>
</comment>
<keyword evidence="19" id="KW-1185">Reference proteome</keyword>
<evidence type="ECO:0000256" key="3">
    <source>
        <dbReference type="ARBA" id="ARBA00004065"/>
    </source>
</evidence>
<organism evidence="18 19">
    <name type="scientific">Arthrobacter psychrochitiniphilus</name>
    <dbReference type="NCBI Taxonomy" id="291045"/>
    <lineage>
        <taxon>Bacteria</taxon>
        <taxon>Bacillati</taxon>
        <taxon>Actinomycetota</taxon>
        <taxon>Actinomycetes</taxon>
        <taxon>Micrococcales</taxon>
        <taxon>Micrococcaceae</taxon>
        <taxon>Arthrobacter</taxon>
    </lineage>
</organism>
<dbReference type="InterPro" id="IPR012337">
    <property type="entry name" value="RNaseH-like_sf"/>
</dbReference>
<dbReference type="PROSITE" id="PS51975">
    <property type="entry name" value="RNASE_H_2"/>
    <property type="match status" value="1"/>
</dbReference>
<evidence type="ECO:0000256" key="4">
    <source>
        <dbReference type="ARBA" id="ARBA00004496"/>
    </source>
</evidence>
<feature type="domain" description="RNase H type-2" evidence="17">
    <location>
        <begin position="20"/>
        <end position="222"/>
    </location>
</feature>
<dbReference type="GO" id="GO:0043137">
    <property type="term" value="P:DNA replication, removal of RNA primer"/>
    <property type="evidence" value="ECO:0007669"/>
    <property type="project" value="TreeGrafter"/>
</dbReference>
<comment type="cofactor">
    <cofactor evidence="2">
        <name>Mg(2+)</name>
        <dbReference type="ChEBI" id="CHEBI:18420"/>
    </cofactor>
</comment>
<dbReference type="AlphaFoldDB" id="A0A2V3DMW0"/>
<comment type="function">
    <text evidence="3 14 16">Endonuclease that specifically degrades the RNA of RNA-DNA hybrids.</text>
</comment>
<keyword evidence="11 14" id="KW-0255">Endonuclease</keyword>
<dbReference type="InterPro" id="IPR024567">
    <property type="entry name" value="RNase_HII/HIII_dom"/>
</dbReference>
<comment type="catalytic activity">
    <reaction evidence="1 14 15 16">
        <text>Endonucleolytic cleavage to 5'-phosphomonoester.</text>
        <dbReference type="EC" id="3.1.26.4"/>
    </reaction>
</comment>
<comment type="similarity">
    <text evidence="5 14 16">Belongs to the RNase HII family.</text>
</comment>
<dbReference type="GO" id="GO:0004523">
    <property type="term" value="F:RNA-DNA hybrid ribonuclease activity"/>
    <property type="evidence" value="ECO:0007669"/>
    <property type="project" value="UniProtKB-UniRule"/>
</dbReference>
<keyword evidence="9 14" id="KW-0540">Nuclease</keyword>
<dbReference type="SUPFAM" id="SSF53098">
    <property type="entry name" value="Ribonuclease H-like"/>
    <property type="match status" value="1"/>
</dbReference>
<evidence type="ECO:0000256" key="8">
    <source>
        <dbReference type="ARBA" id="ARBA00022490"/>
    </source>
</evidence>
<evidence type="ECO:0000256" key="11">
    <source>
        <dbReference type="ARBA" id="ARBA00022759"/>
    </source>
</evidence>
<evidence type="ECO:0000256" key="14">
    <source>
        <dbReference type="HAMAP-Rule" id="MF_00052"/>
    </source>
</evidence>
<keyword evidence="10 14" id="KW-0479">Metal-binding</keyword>
<evidence type="ECO:0000256" key="13">
    <source>
        <dbReference type="ARBA" id="ARBA00023211"/>
    </source>
</evidence>
<evidence type="ECO:0000259" key="17">
    <source>
        <dbReference type="PROSITE" id="PS51975"/>
    </source>
</evidence>
<dbReference type="GO" id="GO:0005737">
    <property type="term" value="C:cytoplasm"/>
    <property type="evidence" value="ECO:0007669"/>
    <property type="project" value="UniProtKB-SubCell"/>
</dbReference>
<evidence type="ECO:0000256" key="16">
    <source>
        <dbReference type="RuleBase" id="RU003515"/>
    </source>
</evidence>
<dbReference type="EMBL" id="QHLZ01000013">
    <property type="protein sequence ID" value="PXA64285.1"/>
    <property type="molecule type" value="Genomic_DNA"/>
</dbReference>
<reference evidence="18 19" key="1">
    <citation type="submission" date="2018-05" db="EMBL/GenBank/DDBJ databases">
        <title>Genetic diversity of glacier-inhabiting Cryobacterium bacteria in China and description of Cryobacterium mengkeensis sp. nov. and Arthrobacter glacialis sp. nov.</title>
        <authorList>
            <person name="Liu Q."/>
            <person name="Xin Y.-H."/>
        </authorList>
    </citation>
    <scope>NUCLEOTIDE SEQUENCE [LARGE SCALE GENOMIC DNA]</scope>
    <source>
        <strain evidence="18 19">GP3</strain>
    </source>
</reference>
<dbReference type="Pfam" id="PF01351">
    <property type="entry name" value="RNase_HII"/>
    <property type="match status" value="1"/>
</dbReference>
<dbReference type="Gene3D" id="3.30.420.10">
    <property type="entry name" value="Ribonuclease H-like superfamily/Ribonuclease H"/>
    <property type="match status" value="1"/>
</dbReference>
<feature type="binding site" evidence="14 15">
    <location>
        <position position="26"/>
    </location>
    <ligand>
        <name>a divalent metal cation</name>
        <dbReference type="ChEBI" id="CHEBI:60240"/>
    </ligand>
</feature>
<feature type="binding site" evidence="14 15">
    <location>
        <position position="122"/>
    </location>
    <ligand>
        <name>a divalent metal cation</name>
        <dbReference type="ChEBI" id="CHEBI:60240"/>
    </ligand>
</feature>
<dbReference type="GO" id="GO:0030145">
    <property type="term" value="F:manganese ion binding"/>
    <property type="evidence" value="ECO:0007669"/>
    <property type="project" value="UniProtKB-UniRule"/>
</dbReference>
<evidence type="ECO:0000313" key="18">
    <source>
        <dbReference type="EMBL" id="PXA64285.1"/>
    </source>
</evidence>
<dbReference type="GO" id="GO:0003723">
    <property type="term" value="F:RNA binding"/>
    <property type="evidence" value="ECO:0007669"/>
    <property type="project" value="UniProtKB-UniRule"/>
</dbReference>
<keyword evidence="8 14" id="KW-0963">Cytoplasm</keyword>
<keyword evidence="12 14" id="KW-0378">Hydrolase</keyword>
<dbReference type="InterPro" id="IPR036397">
    <property type="entry name" value="RNaseH_sf"/>
</dbReference>
<evidence type="ECO:0000256" key="15">
    <source>
        <dbReference type="PROSITE-ProRule" id="PRU01319"/>
    </source>
</evidence>
<proteinExistence type="inferred from homology"/>
<dbReference type="HAMAP" id="MF_00052_B">
    <property type="entry name" value="RNase_HII_B"/>
    <property type="match status" value="1"/>
</dbReference>
<accession>A0A2V3DMW0</accession>
<evidence type="ECO:0000256" key="6">
    <source>
        <dbReference type="ARBA" id="ARBA00012180"/>
    </source>
</evidence>
<dbReference type="OrthoDB" id="9803420at2"/>
<dbReference type="PANTHER" id="PTHR10954:SF18">
    <property type="entry name" value="RIBONUCLEASE HII"/>
    <property type="match status" value="1"/>
</dbReference>
<dbReference type="GO" id="GO:0006298">
    <property type="term" value="P:mismatch repair"/>
    <property type="evidence" value="ECO:0007669"/>
    <property type="project" value="TreeGrafter"/>
</dbReference>
<comment type="caution">
    <text evidence="18">The sequence shown here is derived from an EMBL/GenBank/DDBJ whole genome shotgun (WGS) entry which is preliminary data.</text>
</comment>